<evidence type="ECO:0000313" key="2">
    <source>
        <dbReference type="EMBL" id="EMM7458706.1"/>
    </source>
</evidence>
<name>A0AAN4EZF2_CITFR</name>
<proteinExistence type="predicted"/>
<keyword evidence="1" id="KW-0472">Membrane</keyword>
<keyword evidence="1" id="KW-1133">Transmembrane helix</keyword>
<accession>A0AAN4EZF2</accession>
<reference evidence="2" key="1">
    <citation type="submission" date="2024-02" db="EMBL/GenBank/DDBJ databases">
        <authorList>
            <consortium name="Clinical and Environmental Microbiology Branch: Whole genome sequencing antimicrobial resistance pathogens in the healthcare setting"/>
        </authorList>
    </citation>
    <scope>NUCLEOTIDE SEQUENCE</scope>
    <source>
        <strain evidence="2">Whole organism</strain>
    </source>
</reference>
<protein>
    <submittedName>
        <fullName evidence="2">Uncharacterized protein</fullName>
    </submittedName>
</protein>
<evidence type="ECO:0000313" key="3">
    <source>
        <dbReference type="Proteomes" id="UP001169574"/>
    </source>
</evidence>
<sequence length="248" mass="28417">MNKLYRIIPLIMVGLLSLVSIFVLIYALLHGIGKMEIGSISDWISSLSTLGTLCVAVLAYRQAPQWIAQKDYDIAHRIVEEAIYSDLPKLRSYSSDIKRNTIKFANELIHALTNKNCDQSHFKESLDKIEEQLHDFFNLSYSINLRLFSVGRYNYILSEHSNKLISELNSLSEEFNEVFENLLESESKVGMLRDDEEVAIKIAIQELRSIQSNVLGLNKNINDIVIKTHADNKPITYFIQYKKKNSNG</sequence>
<keyword evidence="1" id="KW-0812">Transmembrane</keyword>
<dbReference type="EMBL" id="ABLGCN030000008">
    <property type="protein sequence ID" value="EMM7458706.1"/>
    <property type="molecule type" value="Genomic_DNA"/>
</dbReference>
<organism evidence="2 3">
    <name type="scientific">Citrobacter freundii</name>
    <dbReference type="NCBI Taxonomy" id="546"/>
    <lineage>
        <taxon>Bacteria</taxon>
        <taxon>Pseudomonadati</taxon>
        <taxon>Pseudomonadota</taxon>
        <taxon>Gammaproteobacteria</taxon>
        <taxon>Enterobacterales</taxon>
        <taxon>Enterobacteriaceae</taxon>
        <taxon>Citrobacter</taxon>
        <taxon>Citrobacter freundii complex</taxon>
    </lineage>
</organism>
<dbReference type="AlphaFoldDB" id="A0AAN4EZF2"/>
<evidence type="ECO:0000256" key="1">
    <source>
        <dbReference type="SAM" id="Phobius"/>
    </source>
</evidence>
<feature type="transmembrane region" description="Helical" evidence="1">
    <location>
        <begin position="7"/>
        <end position="28"/>
    </location>
</feature>
<dbReference type="Proteomes" id="UP001169574">
    <property type="component" value="Unassembled WGS sequence"/>
</dbReference>
<comment type="caution">
    <text evidence="2">The sequence shown here is derived from an EMBL/GenBank/DDBJ whole genome shotgun (WGS) entry which is preliminary data.</text>
</comment>
<gene>
    <name evidence="2" type="ORF">P7U51_003242</name>
</gene>